<dbReference type="InterPro" id="IPR000953">
    <property type="entry name" value="Chromo/chromo_shadow_dom"/>
</dbReference>
<evidence type="ECO:0000256" key="1">
    <source>
        <dbReference type="ARBA" id="ARBA00004123"/>
    </source>
</evidence>
<dbReference type="InterPro" id="IPR016197">
    <property type="entry name" value="Chromo-like_dom_sf"/>
</dbReference>
<dbReference type="GO" id="GO:0000792">
    <property type="term" value="C:heterochromatin"/>
    <property type="evidence" value="ECO:0007669"/>
    <property type="project" value="UniProtKB-ARBA"/>
</dbReference>
<dbReference type="SMART" id="SM00300">
    <property type="entry name" value="ChSh"/>
    <property type="match status" value="1"/>
</dbReference>
<organism evidence="5 6">
    <name type="scientific">Gadus morhua</name>
    <name type="common">Atlantic cod</name>
    <dbReference type="NCBI Taxonomy" id="8049"/>
    <lineage>
        <taxon>Eukaryota</taxon>
        <taxon>Metazoa</taxon>
        <taxon>Chordata</taxon>
        <taxon>Craniata</taxon>
        <taxon>Vertebrata</taxon>
        <taxon>Euteleostomi</taxon>
        <taxon>Actinopterygii</taxon>
        <taxon>Neopterygii</taxon>
        <taxon>Teleostei</taxon>
        <taxon>Neoteleostei</taxon>
        <taxon>Acanthomorphata</taxon>
        <taxon>Zeiogadaria</taxon>
        <taxon>Gadariae</taxon>
        <taxon>Gadiformes</taxon>
        <taxon>Gadoidei</taxon>
        <taxon>Gadidae</taxon>
        <taxon>Gadus</taxon>
    </lineage>
</organism>
<dbReference type="InterPro" id="IPR023780">
    <property type="entry name" value="Chromo_domain"/>
</dbReference>
<feature type="domain" description="Chromo" evidence="4">
    <location>
        <begin position="21"/>
        <end position="79"/>
    </location>
</feature>
<dbReference type="OMA" id="WPQMVIG"/>
<protein>
    <submittedName>
        <fullName evidence="5">Chromobox homolog 3b</fullName>
    </submittedName>
</protein>
<evidence type="ECO:0000256" key="3">
    <source>
        <dbReference type="SAM" id="MobiDB-lite"/>
    </source>
</evidence>
<dbReference type="CDD" id="cd00034">
    <property type="entry name" value="CSD"/>
    <property type="match status" value="1"/>
</dbReference>
<dbReference type="Gene3D" id="2.40.50.40">
    <property type="match status" value="2"/>
</dbReference>
<feature type="compositionally biased region" description="Low complexity" evidence="3">
    <location>
        <begin position="195"/>
        <end position="211"/>
    </location>
</feature>
<name>A0A8C4Z830_GADMO</name>
<dbReference type="InterPro" id="IPR017984">
    <property type="entry name" value="Chromo_dom_subgr"/>
</dbReference>
<evidence type="ECO:0000259" key="4">
    <source>
        <dbReference type="PROSITE" id="PS50013"/>
    </source>
</evidence>
<dbReference type="PROSITE" id="PS50013">
    <property type="entry name" value="CHROMO_2"/>
    <property type="match status" value="2"/>
</dbReference>
<evidence type="ECO:0000313" key="5">
    <source>
        <dbReference type="Ensembl" id="ENSGMOP00000009267.2"/>
    </source>
</evidence>
<evidence type="ECO:0000313" key="6">
    <source>
        <dbReference type="Proteomes" id="UP000694546"/>
    </source>
</evidence>
<evidence type="ECO:0000256" key="2">
    <source>
        <dbReference type="ARBA" id="ARBA00023242"/>
    </source>
</evidence>
<dbReference type="GO" id="GO:0005634">
    <property type="term" value="C:nucleus"/>
    <property type="evidence" value="ECO:0007669"/>
    <property type="project" value="UniProtKB-SubCell"/>
</dbReference>
<dbReference type="GeneTree" id="ENSGT00940000166701"/>
<dbReference type="Proteomes" id="UP000694546">
    <property type="component" value="Chromosome 11"/>
</dbReference>
<proteinExistence type="predicted"/>
<dbReference type="Pfam" id="PF00385">
    <property type="entry name" value="Chromo"/>
    <property type="match status" value="1"/>
</dbReference>
<keyword evidence="6" id="KW-1185">Reference proteome</keyword>
<dbReference type="PANTHER" id="PTHR22812">
    <property type="entry name" value="CHROMOBOX PROTEIN"/>
    <property type="match status" value="1"/>
</dbReference>
<accession>A0A8C4Z830</accession>
<keyword evidence="2" id="KW-0539">Nucleus</keyword>
<reference evidence="5" key="1">
    <citation type="submission" date="2025-08" db="UniProtKB">
        <authorList>
            <consortium name="Ensembl"/>
        </authorList>
    </citation>
    <scope>IDENTIFICATION</scope>
</reference>
<dbReference type="PROSITE" id="PS00598">
    <property type="entry name" value="CHROMO_1"/>
    <property type="match status" value="1"/>
</dbReference>
<dbReference type="AlphaFoldDB" id="A0A8C4Z830"/>
<dbReference type="InterPro" id="IPR051219">
    <property type="entry name" value="Heterochromatin_chromo-domain"/>
</dbReference>
<sequence>MRKKQTVRQRKPEETTMVQEFLVEKIIRRRVFNGRVEYFLKWKGFTDADNTWEPQDNLDCPELIDEFLRNMRLSDNEEEQPQEFILNEELSEQEAEICSQYREQSDVVLDFQKRDVTGAGLDLDPDLELDLNREPECIIGSTDQHGELMFLVKWKTSVSLLAAREASARCPQAVVDFYQRRLNWHSGDEDQTSASGFGTRGSRTLTSGTPI</sequence>
<dbReference type="SUPFAM" id="SSF54160">
    <property type="entry name" value="Chromo domain-like"/>
    <property type="match status" value="2"/>
</dbReference>
<feature type="region of interest" description="Disordered" evidence="3">
    <location>
        <begin position="188"/>
        <end position="211"/>
    </location>
</feature>
<dbReference type="Pfam" id="PF01393">
    <property type="entry name" value="Chromo_shadow"/>
    <property type="match status" value="1"/>
</dbReference>
<comment type="subcellular location">
    <subcellularLocation>
        <location evidence="1">Nucleus</location>
    </subcellularLocation>
</comment>
<dbReference type="InterPro" id="IPR023779">
    <property type="entry name" value="Chromodomain_CS"/>
</dbReference>
<feature type="domain" description="Chromo" evidence="4">
    <location>
        <begin position="133"/>
        <end position="189"/>
    </location>
</feature>
<dbReference type="PRINTS" id="PR00504">
    <property type="entry name" value="CHROMODOMAIN"/>
</dbReference>
<dbReference type="InterPro" id="IPR008251">
    <property type="entry name" value="Chromo_shadow_dom"/>
</dbReference>
<reference evidence="5" key="2">
    <citation type="submission" date="2025-09" db="UniProtKB">
        <authorList>
            <consortium name="Ensembl"/>
        </authorList>
    </citation>
    <scope>IDENTIFICATION</scope>
</reference>
<dbReference type="Ensembl" id="ENSGMOT00000009519.2">
    <property type="protein sequence ID" value="ENSGMOP00000009267.2"/>
    <property type="gene ID" value="ENSGMOG00000008670.2"/>
</dbReference>
<dbReference type="SMART" id="SM00298">
    <property type="entry name" value="CHROMO"/>
    <property type="match status" value="2"/>
</dbReference>